<name>A0ABV2QKL2_9MICO</name>
<dbReference type="InterPro" id="IPR003812">
    <property type="entry name" value="Fido"/>
</dbReference>
<accession>A0ABV2QKL2</accession>
<dbReference type="EMBL" id="JBEPSJ010000001">
    <property type="protein sequence ID" value="MET4581586.1"/>
    <property type="molecule type" value="Genomic_DNA"/>
</dbReference>
<reference evidence="2 3" key="1">
    <citation type="submission" date="2024-06" db="EMBL/GenBank/DDBJ databases">
        <title>Sorghum-associated microbial communities from plants grown in Nebraska, USA.</title>
        <authorList>
            <person name="Schachtman D."/>
        </authorList>
    </citation>
    <scope>NUCLEOTIDE SEQUENCE [LARGE SCALE GENOMIC DNA]</scope>
    <source>
        <strain evidence="2 3">2857</strain>
    </source>
</reference>
<dbReference type="Gene3D" id="1.10.3290.10">
    <property type="entry name" value="Fido-like domain"/>
    <property type="match status" value="1"/>
</dbReference>
<organism evidence="2 3">
    <name type="scientific">Conyzicola nivalis</name>
    <dbReference type="NCBI Taxonomy" id="1477021"/>
    <lineage>
        <taxon>Bacteria</taxon>
        <taxon>Bacillati</taxon>
        <taxon>Actinomycetota</taxon>
        <taxon>Actinomycetes</taxon>
        <taxon>Micrococcales</taxon>
        <taxon>Microbacteriaceae</taxon>
        <taxon>Conyzicola</taxon>
    </lineage>
</organism>
<gene>
    <name evidence="2" type="ORF">ABIE21_001076</name>
</gene>
<comment type="caution">
    <text evidence="2">The sequence shown here is derived from an EMBL/GenBank/DDBJ whole genome shotgun (WGS) entry which is preliminary data.</text>
</comment>
<dbReference type="InterPro" id="IPR036597">
    <property type="entry name" value="Fido-like_dom_sf"/>
</dbReference>
<protein>
    <recommendedName>
        <fullName evidence="1">Fido domain-containing protein</fullName>
    </recommendedName>
</protein>
<keyword evidence="3" id="KW-1185">Reference proteome</keyword>
<dbReference type="PROSITE" id="PS51459">
    <property type="entry name" value="FIDO"/>
    <property type="match status" value="1"/>
</dbReference>
<dbReference type="Pfam" id="PF02661">
    <property type="entry name" value="Fic"/>
    <property type="match status" value="1"/>
</dbReference>
<dbReference type="RefSeq" id="WP_354023753.1">
    <property type="nucleotide sequence ID" value="NZ_JBEPSJ010000001.1"/>
</dbReference>
<sequence length="272" mass="30111">MPYAQKRTPPIRKGTNAAPPLNVADLAGVVYSSGKVFDGLRTGRLDTENFLRSGSLEGITSKSDLALLEDLRDVSQFIIDNREAPLNSAFVRAVNAQITRSGPMNPGHYRTAEQHIGVSTQYGRHEPQPTSDTALQRIIDRAMSKPDPREQALELFVQIAKAQPFEDGNKRTALFVANSVLIRAPKLEMLVVPVDENSPDKAARFNDLLARAYVSGEHEGVKDMLRTEGFTEHASARDRKKAARMNRYPKLRDMTLNAHALSGDEHEDPQLG</sequence>
<evidence type="ECO:0000313" key="2">
    <source>
        <dbReference type="EMBL" id="MET4581586.1"/>
    </source>
</evidence>
<dbReference type="SUPFAM" id="SSF140931">
    <property type="entry name" value="Fic-like"/>
    <property type="match status" value="1"/>
</dbReference>
<dbReference type="Proteomes" id="UP001549257">
    <property type="component" value="Unassembled WGS sequence"/>
</dbReference>
<evidence type="ECO:0000259" key="1">
    <source>
        <dbReference type="PROSITE" id="PS51459"/>
    </source>
</evidence>
<feature type="domain" description="Fido" evidence="1">
    <location>
        <begin position="86"/>
        <end position="227"/>
    </location>
</feature>
<proteinExistence type="predicted"/>
<evidence type="ECO:0000313" key="3">
    <source>
        <dbReference type="Proteomes" id="UP001549257"/>
    </source>
</evidence>